<evidence type="ECO:0000259" key="3">
    <source>
        <dbReference type="PROSITE" id="PS50883"/>
    </source>
</evidence>
<keyword evidence="1" id="KW-1133">Transmembrane helix</keyword>
<dbReference type="PANTHER" id="PTHR44757:SF4">
    <property type="entry name" value="DIGUANYLATE CYCLASE DGCE-RELATED"/>
    <property type="match status" value="1"/>
</dbReference>
<dbReference type="NCBIfam" id="TIGR00229">
    <property type="entry name" value="sensory_box"/>
    <property type="match status" value="1"/>
</dbReference>
<name>A0ABX5M8D0_9PROT</name>
<dbReference type="PROSITE" id="PS50112">
    <property type="entry name" value="PAS"/>
    <property type="match status" value="1"/>
</dbReference>
<dbReference type="InterPro" id="IPR029787">
    <property type="entry name" value="Nucleotide_cyclase"/>
</dbReference>
<reference evidence="5 6" key="1">
    <citation type="submission" date="2018-04" db="EMBL/GenBank/DDBJ databases">
        <title>Active sludge and wastewater microbial communities from Klosterneuburg, Austria.</title>
        <authorList>
            <person name="Wagner M."/>
        </authorList>
    </citation>
    <scope>NUCLEOTIDE SEQUENCE [LARGE SCALE GENOMIC DNA]</scope>
    <source>
        <strain evidence="5 6">Nm 57</strain>
    </source>
</reference>
<evidence type="ECO:0000259" key="4">
    <source>
        <dbReference type="PROSITE" id="PS50887"/>
    </source>
</evidence>
<feature type="domain" description="EAL" evidence="3">
    <location>
        <begin position="732"/>
        <end position="984"/>
    </location>
</feature>
<gene>
    <name evidence="5" type="ORF">C8R14_107104</name>
</gene>
<dbReference type="InterPro" id="IPR035919">
    <property type="entry name" value="EAL_sf"/>
</dbReference>
<dbReference type="SMART" id="SM00052">
    <property type="entry name" value="EAL"/>
    <property type="match status" value="1"/>
</dbReference>
<dbReference type="PROSITE" id="PS50887">
    <property type="entry name" value="GGDEF"/>
    <property type="match status" value="1"/>
</dbReference>
<dbReference type="SUPFAM" id="SSF55785">
    <property type="entry name" value="PYP-like sensor domain (PAS domain)"/>
    <property type="match status" value="1"/>
</dbReference>
<proteinExistence type="predicted"/>
<feature type="transmembrane region" description="Helical" evidence="1">
    <location>
        <begin position="326"/>
        <end position="345"/>
    </location>
</feature>
<dbReference type="InterPro" id="IPR043128">
    <property type="entry name" value="Rev_trsase/Diguanyl_cyclase"/>
</dbReference>
<feature type="domain" description="GGDEF" evidence="4">
    <location>
        <begin position="588"/>
        <end position="721"/>
    </location>
</feature>
<dbReference type="InterPro" id="IPR000014">
    <property type="entry name" value="PAS"/>
</dbReference>
<dbReference type="InterPro" id="IPR001633">
    <property type="entry name" value="EAL_dom"/>
</dbReference>
<dbReference type="PANTHER" id="PTHR44757">
    <property type="entry name" value="DIGUANYLATE CYCLASE DGCP"/>
    <property type="match status" value="1"/>
</dbReference>
<dbReference type="SMART" id="SM00267">
    <property type="entry name" value="GGDEF"/>
    <property type="match status" value="1"/>
</dbReference>
<dbReference type="Gene3D" id="3.30.70.270">
    <property type="match status" value="1"/>
</dbReference>
<keyword evidence="6" id="KW-1185">Reference proteome</keyword>
<dbReference type="Proteomes" id="UP000247780">
    <property type="component" value="Unassembled WGS sequence"/>
</dbReference>
<organism evidence="5 6">
    <name type="scientific">Nitrosomonas eutropha</name>
    <dbReference type="NCBI Taxonomy" id="916"/>
    <lineage>
        <taxon>Bacteria</taxon>
        <taxon>Pseudomonadati</taxon>
        <taxon>Pseudomonadota</taxon>
        <taxon>Betaproteobacteria</taxon>
        <taxon>Nitrosomonadales</taxon>
        <taxon>Nitrosomonadaceae</taxon>
        <taxon>Nitrosomonas</taxon>
    </lineage>
</organism>
<dbReference type="InterPro" id="IPR029150">
    <property type="entry name" value="dCache_3"/>
</dbReference>
<accession>A0ABX5M8D0</accession>
<dbReference type="Gene3D" id="3.20.20.450">
    <property type="entry name" value="EAL domain"/>
    <property type="match status" value="1"/>
</dbReference>
<comment type="caution">
    <text evidence="5">The sequence shown here is derived from an EMBL/GenBank/DDBJ whole genome shotgun (WGS) entry which is preliminary data.</text>
</comment>
<dbReference type="Pfam" id="PF00990">
    <property type="entry name" value="GGDEF"/>
    <property type="match status" value="1"/>
</dbReference>
<evidence type="ECO:0000313" key="6">
    <source>
        <dbReference type="Proteomes" id="UP000247780"/>
    </source>
</evidence>
<dbReference type="SUPFAM" id="SSF55073">
    <property type="entry name" value="Nucleotide cyclase"/>
    <property type="match status" value="1"/>
</dbReference>
<dbReference type="NCBIfam" id="TIGR00254">
    <property type="entry name" value="GGDEF"/>
    <property type="match status" value="1"/>
</dbReference>
<dbReference type="CDD" id="cd00130">
    <property type="entry name" value="PAS"/>
    <property type="match status" value="1"/>
</dbReference>
<sequence>MQDQVKPAISERPVDLKNTGHKFFRIFIGLSWKISLLSSLILLLVVTTFSMINYNSLIDSIDQQRETQYQRYAREIESLIGRNSESLHGLVRVIPYLKGMKASLQAANSQKILTTFERYWTLFQIQSDIEDIRFYSSSGSLLARWGNFDANAYRDNLILEHVREVNTREHPATLMICVESCTQYIIEPLLIDGVRTGAIVIGSSLVDVFLNFKRASDSDIGLFVGRTVNNTHNNILSDNNAFMGIPEWNVSITALTNSGKNLTILSKVAKSHPNLAEIEQGIQHEWNNRHYQIKLLPLHGIRIPDQGQLVIITEVTDTVQAIQNSIWRIVVIGLIGMIFSEIILFSMISRPLSRLKYIVSLLPLLAGRGFGSFRSALSSHWRRRRLNDEIDLLHDASLTLSHKLEKLEEKVAYRTRMLVQQRDELSKEKDFIENLLDTAQVVVLTQDASGKIIMTNTYGEILTRYSEEELQGKHFMELLAPDGEQYNLDVYLLEIRKGNRDQLRHEAIVLCKDDSKRNVAWLHSRLTWQSKDDPSVILSVGLDITEYKRVEGHLAWLADHDPLTNLYNRRRFSEELEQILSWAERYQHPGALLFFDLDRFKFVNDTSGHQAGDAMLKMVADMLSRTVRTADIAARLGGDEFAVILPEIMPGAAIEVAKKILARLGETQLSLNGRTHNISASIGIAIFPEHGNNVHDLLAAADLAMYQAKETGRGTWHLFSSDDQSRERVRTLVYWKEKIEYANAHDRYLLYLQPIQTLRDGMTHHYEVLLRMQDEDGTIHPPGAFIRAAEHTGLIHKIDHLVLHKAIALAARINRAENRRIGFSINLSAHAFNDPELLPTISQALSVNQIDPGLLMFEITETAALDNLPGTRGLLYDLKQLGCGFVLDDFGVGFSSFYYLRELPVDAVKIDGSFIRNLASNPDDQILVSALCSVAKGFGKKITAEFVENKEILSILDKLEVDFAQGYYIGMPTLAEKLFPDTNG</sequence>
<dbReference type="InterPro" id="IPR052155">
    <property type="entry name" value="Biofilm_reg_signaling"/>
</dbReference>
<dbReference type="InterPro" id="IPR035965">
    <property type="entry name" value="PAS-like_dom_sf"/>
</dbReference>
<evidence type="ECO:0000256" key="1">
    <source>
        <dbReference type="SAM" id="Phobius"/>
    </source>
</evidence>
<dbReference type="PROSITE" id="PS50883">
    <property type="entry name" value="EAL"/>
    <property type="match status" value="1"/>
</dbReference>
<dbReference type="SUPFAM" id="SSF141868">
    <property type="entry name" value="EAL domain-like"/>
    <property type="match status" value="1"/>
</dbReference>
<keyword evidence="1" id="KW-0472">Membrane</keyword>
<dbReference type="CDD" id="cd01949">
    <property type="entry name" value="GGDEF"/>
    <property type="match status" value="1"/>
</dbReference>
<dbReference type="SMART" id="SM00091">
    <property type="entry name" value="PAS"/>
    <property type="match status" value="1"/>
</dbReference>
<feature type="domain" description="PAS" evidence="2">
    <location>
        <begin position="428"/>
        <end position="482"/>
    </location>
</feature>
<protein>
    <submittedName>
        <fullName evidence="5">Diguanylate cyclase/phosphodiesterase with PAS/PAC sensor(S)</fullName>
    </submittedName>
</protein>
<dbReference type="Pfam" id="PF00563">
    <property type="entry name" value="EAL"/>
    <property type="match status" value="1"/>
</dbReference>
<dbReference type="EMBL" id="QICQ01000007">
    <property type="protein sequence ID" value="PXV82531.1"/>
    <property type="molecule type" value="Genomic_DNA"/>
</dbReference>
<dbReference type="CDD" id="cd01948">
    <property type="entry name" value="EAL"/>
    <property type="match status" value="1"/>
</dbReference>
<dbReference type="InterPro" id="IPR000160">
    <property type="entry name" value="GGDEF_dom"/>
</dbReference>
<feature type="transmembrane region" description="Helical" evidence="1">
    <location>
        <begin position="34"/>
        <end position="54"/>
    </location>
</feature>
<dbReference type="Pfam" id="PF14827">
    <property type="entry name" value="dCache_3"/>
    <property type="match status" value="1"/>
</dbReference>
<keyword evidence="1" id="KW-0812">Transmembrane</keyword>
<evidence type="ECO:0000313" key="5">
    <source>
        <dbReference type="EMBL" id="PXV82531.1"/>
    </source>
</evidence>
<dbReference type="Gene3D" id="3.30.450.20">
    <property type="entry name" value="PAS domain"/>
    <property type="match status" value="1"/>
</dbReference>
<evidence type="ECO:0000259" key="2">
    <source>
        <dbReference type="PROSITE" id="PS50112"/>
    </source>
</evidence>